<evidence type="ECO:0000256" key="2">
    <source>
        <dbReference type="SAM" id="Phobius"/>
    </source>
</evidence>
<feature type="compositionally biased region" description="Low complexity" evidence="1">
    <location>
        <begin position="409"/>
        <end position="425"/>
    </location>
</feature>
<keyword evidence="2" id="KW-0472">Membrane</keyword>
<dbReference type="OrthoDB" id="2242493at2"/>
<evidence type="ECO:0000313" key="4">
    <source>
        <dbReference type="EMBL" id="GBG96684.1"/>
    </source>
</evidence>
<feature type="region of interest" description="Disordered" evidence="1">
    <location>
        <begin position="401"/>
        <end position="521"/>
    </location>
</feature>
<comment type="caution">
    <text evidence="4">The sequence shown here is derived from an EMBL/GenBank/DDBJ whole genome shotgun (WGS) entry which is preliminary data.</text>
</comment>
<dbReference type="RefSeq" id="WP_125194946.1">
    <property type="nucleotide sequence ID" value="NZ_BFFO01000004.1"/>
</dbReference>
<dbReference type="AlphaFoldDB" id="A0A2R5HF65"/>
<proteinExistence type="predicted"/>
<evidence type="ECO:0008006" key="6">
    <source>
        <dbReference type="Google" id="ProtNLM"/>
    </source>
</evidence>
<gene>
    <name evidence="4" type="ORF">NtB2_00808</name>
</gene>
<dbReference type="Gene3D" id="2.60.120.200">
    <property type="match status" value="1"/>
</dbReference>
<keyword evidence="2" id="KW-1133">Transmembrane helix</keyword>
<dbReference type="Proteomes" id="UP000245021">
    <property type="component" value="Unassembled WGS sequence"/>
</dbReference>
<protein>
    <recommendedName>
        <fullName evidence="6">Cell surface protein</fullName>
    </recommendedName>
</protein>
<evidence type="ECO:0000256" key="3">
    <source>
        <dbReference type="SAM" id="SignalP"/>
    </source>
</evidence>
<evidence type="ECO:0000256" key="1">
    <source>
        <dbReference type="SAM" id="MobiDB-lite"/>
    </source>
</evidence>
<feature type="chain" id="PRO_5015314770" description="Cell surface protein" evidence="3">
    <location>
        <begin position="34"/>
        <end position="563"/>
    </location>
</feature>
<feature type="signal peptide" evidence="3">
    <location>
        <begin position="1"/>
        <end position="33"/>
    </location>
</feature>
<reference evidence="4 5" key="1">
    <citation type="journal article" date="2018" name="Genome Announc.">
        <title>Draft Genome Sequence of Lactococcus sp. Strain NtB2 (JCM 32569), Isolated from the Gut of the Higher Termite Nasutitermes takasagoensis.</title>
        <authorList>
            <person name="Noda S."/>
            <person name="Aihara C."/>
            <person name="Yuki M."/>
            <person name="Ohkuma M."/>
        </authorList>
    </citation>
    <scope>NUCLEOTIDE SEQUENCE [LARGE SCALE GENOMIC DNA]</scope>
    <source>
        <strain evidence="4 5">NtB2</strain>
    </source>
</reference>
<dbReference type="EMBL" id="BFFO01000004">
    <property type="protein sequence ID" value="GBG96684.1"/>
    <property type="molecule type" value="Genomic_DNA"/>
</dbReference>
<evidence type="ECO:0000313" key="5">
    <source>
        <dbReference type="Proteomes" id="UP000245021"/>
    </source>
</evidence>
<keyword evidence="2" id="KW-0812">Transmembrane</keyword>
<feature type="transmembrane region" description="Helical" evidence="2">
    <location>
        <begin position="530"/>
        <end position="552"/>
    </location>
</feature>
<keyword evidence="5" id="KW-1185">Reference proteome</keyword>
<sequence length="563" mass="59414">MKKKKLQFNRISGLLLTSVIMGTVVMPTVPALAAVASQANSIKPGESVSAGEAAYPSSDYSAFSSWHQYGAASLAPTNRFSSVLVDNQPNRVGTELFADVMDMTRPASFSGTFTTSLTSDNPGDKANSMDSGDALGFILMPAGISDETLRDVNQTATGGSLGLAGLADSSFIGRDFHSNPGTDGEAVKPSTPKGGASNLSIRTTDSRGTIKTTGYANADAPDAGLQEQTSPSQSTAHLTNLMTVTWIPELRSLSVDNQTLSGSLTYTVSSPTAPSYQLSSRITVKTQMKLATVASTGSNYSMMSFISEGNHFSVQKPSTRVRIEYIDQETGQSIAPSTSLVAPIGTAIAINAPGQAGADGRTIFDVENVMGYAFVSAPGRININENVKTYQVFYRKLKTKSPTVPVQDNNNSQSNQESQGNQASEQSKKPTSPIHKEQLIPSRDVQVNHLRTVQNEKTESQSPIVSAVQEVSPEEMAPAEIKPDNKVAGAKPSSQQESQAKVDSKKEKITGKQASAESFKKASSPAKGSFRAIGVMSAVAGVAVSAGILVLLKKLLALAKFLR</sequence>
<name>A0A2R5HF65_9LACT</name>
<organism evidence="4 5">
    <name type="scientific">Lactococcus termiticola</name>
    <dbReference type="NCBI Taxonomy" id="2169526"/>
    <lineage>
        <taxon>Bacteria</taxon>
        <taxon>Bacillati</taxon>
        <taxon>Bacillota</taxon>
        <taxon>Bacilli</taxon>
        <taxon>Lactobacillales</taxon>
        <taxon>Streptococcaceae</taxon>
        <taxon>Lactococcus</taxon>
    </lineage>
</organism>
<feature type="region of interest" description="Disordered" evidence="1">
    <location>
        <begin position="177"/>
        <end position="202"/>
    </location>
</feature>
<feature type="compositionally biased region" description="Basic and acidic residues" evidence="1">
    <location>
        <begin position="500"/>
        <end position="510"/>
    </location>
</feature>
<keyword evidence="3" id="KW-0732">Signal</keyword>
<accession>A0A2R5HF65</accession>